<dbReference type="InterPro" id="IPR020849">
    <property type="entry name" value="Small_GTPase_Ras-type"/>
</dbReference>
<comment type="caution">
    <text evidence="9">The sequence shown here is derived from an EMBL/GenBank/DDBJ whole genome shotgun (WGS) entry which is preliminary data.</text>
</comment>
<dbReference type="AlphaFoldDB" id="A0ABD2DZW5"/>
<dbReference type="Pfam" id="PF00071">
    <property type="entry name" value="Ras"/>
    <property type="match status" value="1"/>
</dbReference>
<evidence type="ECO:0000256" key="6">
    <source>
        <dbReference type="ARBA" id="ARBA00023136"/>
    </source>
</evidence>
<dbReference type="Proteomes" id="UP001610411">
    <property type="component" value="Unassembled WGS sequence"/>
</dbReference>
<proteinExistence type="predicted"/>
<dbReference type="SUPFAM" id="SSF52540">
    <property type="entry name" value="P-loop containing nucleoside triphosphate hydrolases"/>
    <property type="match status" value="1"/>
</dbReference>
<evidence type="ECO:0000313" key="9">
    <source>
        <dbReference type="EMBL" id="KAL2772386.1"/>
    </source>
</evidence>
<keyword evidence="10" id="KW-1185">Reference proteome</keyword>
<dbReference type="EMBL" id="JBFSEQ010000007">
    <property type="protein sequence ID" value="KAL2772386.1"/>
    <property type="molecule type" value="Genomic_DNA"/>
</dbReference>
<protein>
    <submittedName>
        <fullName evidence="9">GTP-binding protein Di-Ras3</fullName>
    </submittedName>
</protein>
<dbReference type="GO" id="GO:0005525">
    <property type="term" value="F:GTP binding"/>
    <property type="evidence" value="ECO:0007669"/>
    <property type="project" value="UniProtKB-KW"/>
</dbReference>
<dbReference type="PROSITE" id="PS51419">
    <property type="entry name" value="RAB"/>
    <property type="match status" value="1"/>
</dbReference>
<dbReference type="FunFam" id="3.40.50.300:FF:000475">
    <property type="entry name" value="GTP-binding protein Rhes"/>
    <property type="match status" value="1"/>
</dbReference>
<evidence type="ECO:0000256" key="1">
    <source>
        <dbReference type="ARBA" id="ARBA00004193"/>
    </source>
</evidence>
<evidence type="ECO:0000256" key="5">
    <source>
        <dbReference type="ARBA" id="ARBA00023134"/>
    </source>
</evidence>
<dbReference type="InterPro" id="IPR027417">
    <property type="entry name" value="P-loop_NTPase"/>
</dbReference>
<dbReference type="NCBIfam" id="TIGR00231">
    <property type="entry name" value="small_GTP"/>
    <property type="match status" value="1"/>
</dbReference>
<comment type="subcellular location">
    <subcellularLocation>
        <location evidence="1">Cell membrane</location>
        <topology evidence="1">Lipid-anchor</topology>
    </subcellularLocation>
</comment>
<dbReference type="SMART" id="SM00173">
    <property type="entry name" value="RAS"/>
    <property type="match status" value="1"/>
</dbReference>
<evidence type="ECO:0000256" key="8">
    <source>
        <dbReference type="ARBA" id="ARBA00023289"/>
    </source>
</evidence>
<name>A0ABD2DZW5_DAUMA</name>
<dbReference type="SMART" id="SM00175">
    <property type="entry name" value="RAB"/>
    <property type="match status" value="1"/>
</dbReference>
<evidence type="ECO:0000256" key="7">
    <source>
        <dbReference type="ARBA" id="ARBA00023288"/>
    </source>
</evidence>
<keyword evidence="5" id="KW-0342">GTP-binding</keyword>
<evidence type="ECO:0000256" key="3">
    <source>
        <dbReference type="ARBA" id="ARBA00022481"/>
    </source>
</evidence>
<organism evidence="9 10">
    <name type="scientific">Daubentonia madagascariensis</name>
    <name type="common">Aye-aye</name>
    <name type="synonym">Sciurus madagascariensis</name>
    <dbReference type="NCBI Taxonomy" id="31869"/>
    <lineage>
        <taxon>Eukaryota</taxon>
        <taxon>Metazoa</taxon>
        <taxon>Chordata</taxon>
        <taxon>Craniata</taxon>
        <taxon>Vertebrata</taxon>
        <taxon>Euteleostomi</taxon>
        <taxon>Mammalia</taxon>
        <taxon>Eutheria</taxon>
        <taxon>Euarchontoglires</taxon>
        <taxon>Primates</taxon>
        <taxon>Strepsirrhini</taxon>
        <taxon>Chiromyiformes</taxon>
        <taxon>Daubentoniidae</taxon>
        <taxon>Daubentonia</taxon>
    </lineage>
</organism>
<gene>
    <name evidence="9" type="ORF">WCI35_020634</name>
</gene>
<accession>A0ABD2DZW5</accession>
<dbReference type="GO" id="GO:0005886">
    <property type="term" value="C:plasma membrane"/>
    <property type="evidence" value="ECO:0007669"/>
    <property type="project" value="UniProtKB-SubCell"/>
</dbReference>
<dbReference type="SMART" id="SM00174">
    <property type="entry name" value="RHO"/>
    <property type="match status" value="1"/>
</dbReference>
<keyword evidence="6" id="KW-0472">Membrane</keyword>
<keyword evidence="7" id="KW-0449">Lipoprotein</keyword>
<keyword evidence="3" id="KW-0488">Methylation</keyword>
<evidence type="ECO:0000256" key="4">
    <source>
        <dbReference type="ARBA" id="ARBA00022741"/>
    </source>
</evidence>
<dbReference type="PRINTS" id="PR00449">
    <property type="entry name" value="RASTRNSFRMNG"/>
</dbReference>
<evidence type="ECO:0000313" key="10">
    <source>
        <dbReference type="Proteomes" id="UP001610411"/>
    </source>
</evidence>
<dbReference type="InterPro" id="IPR001806">
    <property type="entry name" value="Small_GTPase"/>
</dbReference>
<keyword evidence="2" id="KW-1003">Cell membrane</keyword>
<dbReference type="PANTHER" id="PTHR24070">
    <property type="entry name" value="RAS, DI-RAS, AND RHEB FAMILY MEMBERS OF SMALL GTPASE SUPERFAMILY"/>
    <property type="match status" value="1"/>
</dbReference>
<dbReference type="Gene3D" id="3.40.50.300">
    <property type="entry name" value="P-loop containing nucleotide triphosphate hydrolases"/>
    <property type="match status" value="1"/>
</dbReference>
<dbReference type="PROSITE" id="PS51421">
    <property type="entry name" value="RAS"/>
    <property type="match status" value="1"/>
</dbReference>
<keyword evidence="8" id="KW-0636">Prenylation</keyword>
<sequence>MGNCSFGPKESLLQRLQLRPSVFIIRASVPRQGSGDYRVVVAGSAGVGKSALMQRWAHGTFRNAYLPTIENNYCKLLGCNHGVTALHIADSAGGHHYPALQRLAVAEGHAFILVYSVTKKETLEELKPFYELIRKIKGDDLHKFPILLVGNKSDENCREVALSDGATCALEWNCAFMEISAKMDVNVQELFHTLLTQKKKHTTCLQGPQKKSEMPKTTEKLLGKCVFM</sequence>
<reference evidence="9 10" key="1">
    <citation type="journal article" date="2024" name="G3 (Bethesda)">
        <title>A hybrid genome assembly of the endangered aye-aye (Daubentonia madagascariensis).</title>
        <authorList>
            <person name="Versoza C.J."/>
            <person name="Pfeifer S.P."/>
        </authorList>
    </citation>
    <scope>NUCLEOTIDE SEQUENCE [LARGE SCALE GENOMIC DNA]</scope>
    <source>
        <strain evidence="9">6821</strain>
    </source>
</reference>
<keyword evidence="4" id="KW-0547">Nucleotide-binding</keyword>
<dbReference type="InterPro" id="IPR005225">
    <property type="entry name" value="Small_GTP-bd"/>
</dbReference>
<evidence type="ECO:0000256" key="2">
    <source>
        <dbReference type="ARBA" id="ARBA00022475"/>
    </source>
</evidence>